<proteinExistence type="predicted"/>
<feature type="signal peptide" evidence="1">
    <location>
        <begin position="1"/>
        <end position="20"/>
    </location>
</feature>
<comment type="caution">
    <text evidence="2">The sequence shown here is derived from an EMBL/GenBank/DDBJ whole genome shotgun (WGS) entry which is preliminary data.</text>
</comment>
<protein>
    <submittedName>
        <fullName evidence="2">Uncharacterized protein</fullName>
    </submittedName>
</protein>
<dbReference type="STRING" id="1210086.GCA_001613105_03467"/>
<evidence type="ECO:0000313" key="3">
    <source>
        <dbReference type="Proteomes" id="UP000254869"/>
    </source>
</evidence>
<dbReference type="EMBL" id="QQBC01000009">
    <property type="protein sequence ID" value="RDI64073.1"/>
    <property type="molecule type" value="Genomic_DNA"/>
</dbReference>
<reference evidence="2 3" key="1">
    <citation type="submission" date="2018-07" db="EMBL/GenBank/DDBJ databases">
        <title>Genomic Encyclopedia of Type Strains, Phase IV (KMG-IV): sequencing the most valuable type-strain genomes for metagenomic binning, comparative biology and taxonomic classification.</title>
        <authorList>
            <person name="Goeker M."/>
        </authorList>
    </citation>
    <scope>NUCLEOTIDE SEQUENCE [LARGE SCALE GENOMIC DNA]</scope>
    <source>
        <strain evidence="2 3">DSM 44290</strain>
    </source>
</reference>
<accession>A0A370HZY3</accession>
<feature type="chain" id="PRO_5016869959" evidence="1">
    <location>
        <begin position="21"/>
        <end position="173"/>
    </location>
</feature>
<dbReference type="Proteomes" id="UP000254869">
    <property type="component" value="Unassembled WGS sequence"/>
</dbReference>
<keyword evidence="3" id="KW-1185">Reference proteome</keyword>
<keyword evidence="1" id="KW-0732">Signal</keyword>
<evidence type="ECO:0000313" key="2">
    <source>
        <dbReference type="EMBL" id="RDI64073.1"/>
    </source>
</evidence>
<gene>
    <name evidence="2" type="ORF">DFR76_109414</name>
</gene>
<evidence type="ECO:0000256" key="1">
    <source>
        <dbReference type="SAM" id="SignalP"/>
    </source>
</evidence>
<dbReference type="AlphaFoldDB" id="A0A370HZY3"/>
<organism evidence="2 3">
    <name type="scientific">Nocardia pseudobrasiliensis</name>
    <dbReference type="NCBI Taxonomy" id="45979"/>
    <lineage>
        <taxon>Bacteria</taxon>
        <taxon>Bacillati</taxon>
        <taxon>Actinomycetota</taxon>
        <taxon>Actinomycetes</taxon>
        <taxon>Mycobacteriales</taxon>
        <taxon>Nocardiaceae</taxon>
        <taxon>Nocardia</taxon>
    </lineage>
</organism>
<sequence>MSLIAIGAAIGALTVAPAQAAPVSGWVETHPDSKPFDYPAGEVCAFPAHVEFPVSELTQRVWYDPQGRPVYGTETGKLVLRATNVTTGGSVERDVSGDGSLLYPTMNADDYVLSGRDWAAGMHGGDQPAAARQHWFIARGFMSVRVTTAGGHTTRQLLALTGDYEDLCVTLAR</sequence>
<name>A0A370HZY3_9NOCA</name>